<reference evidence="1 2" key="1">
    <citation type="submission" date="2018-04" db="EMBL/GenBank/DDBJ databases">
        <title>Chitinophaga fuyangensis sp. nov., isolated from soil in a chemical factory.</title>
        <authorList>
            <person name="Chen K."/>
        </authorList>
    </citation>
    <scope>NUCLEOTIDE SEQUENCE [LARGE SCALE GENOMIC DNA]</scope>
    <source>
        <strain evidence="1 2">LY-1</strain>
    </source>
</reference>
<comment type="caution">
    <text evidence="1">The sequence shown here is derived from an EMBL/GenBank/DDBJ whole genome shotgun (WGS) entry which is preliminary data.</text>
</comment>
<gene>
    <name evidence="1" type="ORF">DCC81_20505</name>
</gene>
<sequence length="83" mass="10016">MRMNNSEYLQDAINYWRYTDKKDYELFSQKFPLATIENSYSEIDYMNKWCIDNEITYTPTFFINGHQLPPNYGVSDLKYFLSA</sequence>
<name>A0A2T7BCI0_9BACT</name>
<dbReference type="Proteomes" id="UP000244450">
    <property type="component" value="Unassembled WGS sequence"/>
</dbReference>
<evidence type="ECO:0000313" key="1">
    <source>
        <dbReference type="EMBL" id="PUZ22809.1"/>
    </source>
</evidence>
<dbReference type="EMBL" id="QCYK01000003">
    <property type="protein sequence ID" value="PUZ22809.1"/>
    <property type="molecule type" value="Genomic_DNA"/>
</dbReference>
<accession>A0A2T7BCI0</accession>
<dbReference type="AlphaFoldDB" id="A0A2T7BCI0"/>
<proteinExistence type="predicted"/>
<organism evidence="1 2">
    <name type="scientific">Chitinophaga parva</name>
    <dbReference type="NCBI Taxonomy" id="2169414"/>
    <lineage>
        <taxon>Bacteria</taxon>
        <taxon>Pseudomonadati</taxon>
        <taxon>Bacteroidota</taxon>
        <taxon>Chitinophagia</taxon>
        <taxon>Chitinophagales</taxon>
        <taxon>Chitinophagaceae</taxon>
        <taxon>Chitinophaga</taxon>
    </lineage>
</organism>
<keyword evidence="2" id="KW-1185">Reference proteome</keyword>
<protein>
    <recommendedName>
        <fullName evidence="3">Thioredoxin-like fold domain-containing protein</fullName>
    </recommendedName>
</protein>
<evidence type="ECO:0000313" key="2">
    <source>
        <dbReference type="Proteomes" id="UP000244450"/>
    </source>
</evidence>
<evidence type="ECO:0008006" key="3">
    <source>
        <dbReference type="Google" id="ProtNLM"/>
    </source>
</evidence>